<organism evidence="2">
    <name type="scientific">hydrothermal vent metagenome</name>
    <dbReference type="NCBI Taxonomy" id="652676"/>
    <lineage>
        <taxon>unclassified sequences</taxon>
        <taxon>metagenomes</taxon>
        <taxon>ecological metagenomes</taxon>
    </lineage>
</organism>
<dbReference type="PROSITE" id="PS51725">
    <property type="entry name" value="ABM"/>
    <property type="match status" value="1"/>
</dbReference>
<dbReference type="InterPro" id="IPR011008">
    <property type="entry name" value="Dimeric_a/b-barrel"/>
</dbReference>
<name>A0A3B0Y150_9ZZZZ</name>
<dbReference type="EMBL" id="UOFJ01000499">
    <property type="protein sequence ID" value="VAW70143.1"/>
    <property type="molecule type" value="Genomic_DNA"/>
</dbReference>
<gene>
    <name evidence="2" type="ORF">MNBD_GAMMA10-2598</name>
</gene>
<protein>
    <recommendedName>
        <fullName evidence="1">ABM domain-containing protein</fullName>
    </recommendedName>
</protein>
<accession>A0A3B0Y150</accession>
<proteinExistence type="predicted"/>
<reference evidence="2" key="1">
    <citation type="submission" date="2018-06" db="EMBL/GenBank/DDBJ databases">
        <authorList>
            <person name="Zhirakovskaya E."/>
        </authorList>
    </citation>
    <scope>NUCLEOTIDE SEQUENCE</scope>
</reference>
<sequence>MSISFIIKFEVKEDAKAEFSSVMNNVRLNLPESRGCISVDIHRGSENESSYILVEKWETREFHEKHVEGLLSSGEWEKMASLLSEEPTGEYYTKM</sequence>
<evidence type="ECO:0000313" key="2">
    <source>
        <dbReference type="EMBL" id="VAW70143.1"/>
    </source>
</evidence>
<feature type="domain" description="ABM" evidence="1">
    <location>
        <begin position="3"/>
        <end position="91"/>
    </location>
</feature>
<dbReference type="Gene3D" id="3.30.70.100">
    <property type="match status" value="1"/>
</dbReference>
<dbReference type="Pfam" id="PF03992">
    <property type="entry name" value="ABM"/>
    <property type="match status" value="1"/>
</dbReference>
<dbReference type="InterPro" id="IPR007138">
    <property type="entry name" value="ABM_dom"/>
</dbReference>
<dbReference type="AlphaFoldDB" id="A0A3B0Y150"/>
<evidence type="ECO:0000259" key="1">
    <source>
        <dbReference type="PROSITE" id="PS51725"/>
    </source>
</evidence>
<dbReference type="SUPFAM" id="SSF54909">
    <property type="entry name" value="Dimeric alpha+beta barrel"/>
    <property type="match status" value="1"/>
</dbReference>